<feature type="transmembrane region" description="Helical" evidence="1">
    <location>
        <begin position="7"/>
        <end position="28"/>
    </location>
</feature>
<keyword evidence="4" id="KW-1185">Reference proteome</keyword>
<accession>A0A916ULI5</accession>
<evidence type="ECO:0000313" key="4">
    <source>
        <dbReference type="Proteomes" id="UP000641514"/>
    </source>
</evidence>
<dbReference type="Proteomes" id="UP000641514">
    <property type="component" value="Unassembled WGS sequence"/>
</dbReference>
<dbReference type="AlphaFoldDB" id="A0A916ULI5"/>
<sequence length="428" mass="45432">MTQRKGLGVIAAALVLVLLAGTVIWFVFFRPGLKITTYYPTSVGIYSGSTVRVLGMPVGKVTSVTPEGGEVRVEMRINRGIDLPEEVFALQMTPSLVSDRYIQLAPAYTDGPKLEGPRAEIPRERTATPVEVDEIYQSLADFTEAMGPDGANADGALTRFIDTAHANLCGPEAIEDDCDGIGQALGESITELAEASRYFADGSDDFFGTIRNLQVFTTALAENDAQVRNFNAQMATFTSFLADERQNLGDAINALSFALDDVARFVNDHREALSTNVEGLAQITSRMAQETDAIGEILVNAPLAISNLANAYDAEAGALAARLNLLELQDIGGSICGLVDLQRLYPGDQRFADLGRQMAPILEQCQGLAEQVNAGVRSPGVTLPLGIMSNQISERSGPVPGTVPGSPAPITLSDVERSLVGPIAGGGQ</sequence>
<comment type="caution">
    <text evidence="3">The sequence shown here is derived from an EMBL/GenBank/DDBJ whole genome shotgun (WGS) entry which is preliminary data.</text>
</comment>
<dbReference type="EMBL" id="BMJH01000005">
    <property type="protein sequence ID" value="GGC76854.1"/>
    <property type="molecule type" value="Genomic_DNA"/>
</dbReference>
<dbReference type="Pfam" id="PF02470">
    <property type="entry name" value="MlaD"/>
    <property type="match status" value="1"/>
</dbReference>
<organism evidence="3 4">
    <name type="scientific">Hoyosella rhizosphaerae</name>
    <dbReference type="NCBI Taxonomy" id="1755582"/>
    <lineage>
        <taxon>Bacteria</taxon>
        <taxon>Bacillati</taxon>
        <taxon>Actinomycetota</taxon>
        <taxon>Actinomycetes</taxon>
        <taxon>Mycobacteriales</taxon>
        <taxon>Hoyosellaceae</taxon>
        <taxon>Hoyosella</taxon>
    </lineage>
</organism>
<evidence type="ECO:0000313" key="3">
    <source>
        <dbReference type="EMBL" id="GGC76854.1"/>
    </source>
</evidence>
<evidence type="ECO:0000256" key="1">
    <source>
        <dbReference type="SAM" id="Phobius"/>
    </source>
</evidence>
<reference evidence="3" key="1">
    <citation type="journal article" date="2014" name="Int. J. Syst. Evol. Microbiol.">
        <title>Complete genome sequence of Corynebacterium casei LMG S-19264T (=DSM 44701T), isolated from a smear-ripened cheese.</title>
        <authorList>
            <consortium name="US DOE Joint Genome Institute (JGI-PGF)"/>
            <person name="Walter F."/>
            <person name="Albersmeier A."/>
            <person name="Kalinowski J."/>
            <person name="Ruckert C."/>
        </authorList>
    </citation>
    <scope>NUCLEOTIDE SEQUENCE</scope>
    <source>
        <strain evidence="3">CGMCC 1.15478</strain>
    </source>
</reference>
<dbReference type="NCBIfam" id="TIGR00996">
    <property type="entry name" value="Mtu_fam_mce"/>
    <property type="match status" value="1"/>
</dbReference>
<keyword evidence="1" id="KW-1133">Transmembrane helix</keyword>
<feature type="domain" description="Mce/MlaD" evidence="2">
    <location>
        <begin position="32"/>
        <end position="106"/>
    </location>
</feature>
<dbReference type="PANTHER" id="PTHR33371">
    <property type="entry name" value="INTERMEMBRANE PHOSPHOLIPID TRANSPORT SYSTEM BINDING PROTEIN MLAD-RELATED"/>
    <property type="match status" value="1"/>
</dbReference>
<keyword evidence="1" id="KW-0812">Transmembrane</keyword>
<protein>
    <submittedName>
        <fullName evidence="3">ABC transporter substrate-binding protein</fullName>
    </submittedName>
</protein>
<dbReference type="GO" id="GO:0005576">
    <property type="term" value="C:extracellular region"/>
    <property type="evidence" value="ECO:0007669"/>
    <property type="project" value="TreeGrafter"/>
</dbReference>
<evidence type="ECO:0000259" key="2">
    <source>
        <dbReference type="Pfam" id="PF02470"/>
    </source>
</evidence>
<dbReference type="InterPro" id="IPR003399">
    <property type="entry name" value="Mce/MlaD"/>
</dbReference>
<name>A0A916ULI5_9ACTN</name>
<reference evidence="3" key="2">
    <citation type="submission" date="2020-09" db="EMBL/GenBank/DDBJ databases">
        <authorList>
            <person name="Sun Q."/>
            <person name="Zhou Y."/>
        </authorList>
    </citation>
    <scope>NUCLEOTIDE SEQUENCE</scope>
    <source>
        <strain evidence="3">CGMCC 1.15478</strain>
    </source>
</reference>
<gene>
    <name evidence="3" type="ORF">GCM10011410_32680</name>
</gene>
<keyword evidence="1" id="KW-0472">Membrane</keyword>
<dbReference type="InterPro" id="IPR005693">
    <property type="entry name" value="Mce"/>
</dbReference>
<dbReference type="PANTHER" id="PTHR33371:SF4">
    <property type="entry name" value="INTERMEMBRANE PHOSPHOLIPID TRANSPORT SYSTEM BINDING PROTEIN MLAD"/>
    <property type="match status" value="1"/>
</dbReference>
<proteinExistence type="predicted"/>
<dbReference type="InterPro" id="IPR052336">
    <property type="entry name" value="MlaD_Phospholipid_Transporter"/>
</dbReference>
<dbReference type="RefSeq" id="WP_188677760.1">
    <property type="nucleotide sequence ID" value="NZ_BMJH01000005.1"/>
</dbReference>